<keyword evidence="1" id="KW-1133">Transmembrane helix</keyword>
<keyword evidence="1" id="KW-0472">Membrane</keyword>
<sequence>MAKIYHHERRLERDLQHLKQRKVLYRLLSTVGLCVTILIVWQYQLLVLILVAVAIVGLYLISQCSLSKQLGKVTAGLAGEDKALEVLRNLPATYSIFPDIQIVVDGRTSQLDTIVVGPTGIFVVEVKNHAGVITGHTNEQQLLQIKHDGYKKTIYNPVKQVATHTYRLHRYLYQHGVDFWIQGTVYFANGAAKVDVANHSSTPIFSVNENGSKRLLYYIEERQSRTLAKSEQRTVEKLIKHIVKKQASN</sequence>
<protein>
    <recommendedName>
        <fullName evidence="2">NERD domain-containing protein</fullName>
    </recommendedName>
</protein>
<keyword evidence="4" id="KW-1185">Reference proteome</keyword>
<name>A0ABV2PNV7_9BACI</name>
<feature type="domain" description="NERD" evidence="2">
    <location>
        <begin position="75"/>
        <end position="191"/>
    </location>
</feature>
<reference evidence="3 4" key="1">
    <citation type="submission" date="2024-06" db="EMBL/GenBank/DDBJ databases">
        <title>Sorghum-associated microbial communities from plants grown in Nebraska, USA.</title>
        <authorList>
            <person name="Schachtman D."/>
        </authorList>
    </citation>
    <scope>NUCLEOTIDE SEQUENCE [LARGE SCALE GENOMIC DNA]</scope>
    <source>
        <strain evidence="3 4">736</strain>
    </source>
</reference>
<keyword evidence="1" id="KW-0812">Transmembrane</keyword>
<gene>
    <name evidence="3" type="ORF">ABIA69_003840</name>
</gene>
<evidence type="ECO:0000313" key="3">
    <source>
        <dbReference type="EMBL" id="MET4562649.1"/>
    </source>
</evidence>
<dbReference type="InterPro" id="IPR011528">
    <property type="entry name" value="NERD"/>
</dbReference>
<feature type="transmembrane region" description="Helical" evidence="1">
    <location>
        <begin position="23"/>
        <end position="39"/>
    </location>
</feature>
<dbReference type="EMBL" id="JBEPSB010000023">
    <property type="protein sequence ID" value="MET4562649.1"/>
    <property type="molecule type" value="Genomic_DNA"/>
</dbReference>
<proteinExistence type="predicted"/>
<comment type="caution">
    <text evidence="3">The sequence shown here is derived from an EMBL/GenBank/DDBJ whole genome shotgun (WGS) entry which is preliminary data.</text>
</comment>
<dbReference type="PROSITE" id="PS50965">
    <property type="entry name" value="NERD"/>
    <property type="match status" value="1"/>
</dbReference>
<dbReference type="RefSeq" id="WP_354472602.1">
    <property type="nucleotide sequence ID" value="NZ_JBEPSB010000023.1"/>
</dbReference>
<evidence type="ECO:0000256" key="1">
    <source>
        <dbReference type="SAM" id="Phobius"/>
    </source>
</evidence>
<dbReference type="Pfam" id="PF08378">
    <property type="entry name" value="NERD"/>
    <property type="match status" value="1"/>
</dbReference>
<dbReference type="Proteomes" id="UP001549363">
    <property type="component" value="Unassembled WGS sequence"/>
</dbReference>
<evidence type="ECO:0000259" key="2">
    <source>
        <dbReference type="PROSITE" id="PS50965"/>
    </source>
</evidence>
<accession>A0ABV2PNV7</accession>
<organism evidence="3 4">
    <name type="scientific">Lysinibacillus parviboronicapiens</name>
    <dbReference type="NCBI Taxonomy" id="436516"/>
    <lineage>
        <taxon>Bacteria</taxon>
        <taxon>Bacillati</taxon>
        <taxon>Bacillota</taxon>
        <taxon>Bacilli</taxon>
        <taxon>Bacillales</taxon>
        <taxon>Bacillaceae</taxon>
        <taxon>Lysinibacillus</taxon>
    </lineage>
</organism>
<feature type="transmembrane region" description="Helical" evidence="1">
    <location>
        <begin position="45"/>
        <end position="62"/>
    </location>
</feature>
<evidence type="ECO:0000313" key="4">
    <source>
        <dbReference type="Proteomes" id="UP001549363"/>
    </source>
</evidence>